<keyword evidence="1" id="KW-0472">Membrane</keyword>
<proteinExistence type="predicted"/>
<keyword evidence="1" id="KW-0812">Transmembrane</keyword>
<organism evidence="2 3">
    <name type="scientific">Alpinimonas psychrophila</name>
    <dbReference type="NCBI Taxonomy" id="748908"/>
    <lineage>
        <taxon>Bacteria</taxon>
        <taxon>Bacillati</taxon>
        <taxon>Actinomycetota</taxon>
        <taxon>Actinomycetes</taxon>
        <taxon>Micrococcales</taxon>
        <taxon>Microbacteriaceae</taxon>
        <taxon>Alpinimonas</taxon>
    </lineage>
</organism>
<name>A0A7W3JSZ1_9MICO</name>
<dbReference type="EMBL" id="JACGWU010000001">
    <property type="protein sequence ID" value="MBA8828666.1"/>
    <property type="molecule type" value="Genomic_DNA"/>
</dbReference>
<evidence type="ECO:0000313" key="3">
    <source>
        <dbReference type="Proteomes" id="UP000524237"/>
    </source>
</evidence>
<comment type="caution">
    <text evidence="2">The sequence shown here is derived from an EMBL/GenBank/DDBJ whole genome shotgun (WGS) entry which is preliminary data.</text>
</comment>
<dbReference type="RefSeq" id="WP_182484057.1">
    <property type="nucleotide sequence ID" value="NZ_JACGWU010000001.1"/>
</dbReference>
<keyword evidence="1" id="KW-1133">Transmembrane helix</keyword>
<protein>
    <submittedName>
        <fullName evidence="2">Uncharacterized protein</fullName>
    </submittedName>
</protein>
<evidence type="ECO:0000256" key="1">
    <source>
        <dbReference type="SAM" id="Phobius"/>
    </source>
</evidence>
<keyword evidence="3" id="KW-1185">Reference proteome</keyword>
<evidence type="ECO:0000313" key="2">
    <source>
        <dbReference type="EMBL" id="MBA8828666.1"/>
    </source>
</evidence>
<dbReference type="AlphaFoldDB" id="A0A7W3JSZ1"/>
<dbReference type="Proteomes" id="UP000524237">
    <property type="component" value="Unassembled WGS sequence"/>
</dbReference>
<feature type="transmembrane region" description="Helical" evidence="1">
    <location>
        <begin position="252"/>
        <end position="274"/>
    </location>
</feature>
<sequence>MSEGNQPEIVLNEFGELSRRARRELAAQGIDPDTAVMEHIRTQSIPIIVDADALVPRAPINEAPVFTPSLSRRDMRNLRDRSDITSDMTPEVASEVTADNGVLNASDVVEDVVFEVAPYVIDHREDASEITEDYEPFSFRTTSTQSTGVIPTTGSALILPTLPEHAPGTLSSFSHTGEIPLTGSFSLAGSIGQYGADMLSLDTSEIDIIAEDEDFSSSQDLAPVRASTAVSAYSTSNTVVTVPSKFKDRLPLVLAITAAGLAVGVVALFITGYVTGVF</sequence>
<gene>
    <name evidence="2" type="ORF">FB555_000737</name>
</gene>
<accession>A0A7W3JSZ1</accession>
<reference evidence="2 3" key="1">
    <citation type="submission" date="2020-07" db="EMBL/GenBank/DDBJ databases">
        <title>Sequencing the genomes of 1000 actinobacteria strains.</title>
        <authorList>
            <person name="Klenk H.-P."/>
        </authorList>
    </citation>
    <scope>NUCLEOTIDE SEQUENCE [LARGE SCALE GENOMIC DNA]</scope>
    <source>
        <strain evidence="2 3">DSM 23737</strain>
    </source>
</reference>